<reference evidence="2 4" key="1">
    <citation type="submission" date="2014-09" db="EMBL/GenBank/DDBJ databases">
        <authorList>
            <person name="McGinnis J.M."/>
            <person name="Wolfgang W.J."/>
        </authorList>
    </citation>
    <scope>NUCLEOTIDE SEQUENCE [LARGE SCALE GENOMIC DNA]</scope>
    <source>
        <strain evidence="2 4">JCM 14014</strain>
    </source>
</reference>
<dbReference type="Proteomes" id="UP000182312">
    <property type="component" value="Unassembled WGS sequence"/>
</dbReference>
<reference evidence="3 5" key="3">
    <citation type="submission" date="2016-10" db="EMBL/GenBank/DDBJ databases">
        <authorList>
            <person name="de Groot N.N."/>
        </authorList>
    </citation>
    <scope>NUCLEOTIDE SEQUENCE [LARGE SCALE GENOMIC DNA]</scope>
    <source>
        <strain evidence="3 5">CGMCC 1.6117</strain>
    </source>
</reference>
<feature type="chain" id="PRO_5010409388" evidence="1">
    <location>
        <begin position="19"/>
        <end position="122"/>
    </location>
</feature>
<dbReference type="Proteomes" id="UP000029846">
    <property type="component" value="Unassembled WGS sequence"/>
</dbReference>
<name>A0A099F1M1_9RHOB</name>
<dbReference type="STRING" id="376733.SAMN04487972_107103"/>
<gene>
    <name evidence="2" type="ORF">IT41_09460</name>
    <name evidence="3" type="ORF">SAMN04487972_107103</name>
</gene>
<protein>
    <submittedName>
        <fullName evidence="2">Uncharacterized protein</fullName>
    </submittedName>
</protein>
<proteinExistence type="predicted"/>
<evidence type="ECO:0000313" key="2">
    <source>
        <dbReference type="EMBL" id="KGJ04575.1"/>
    </source>
</evidence>
<evidence type="ECO:0000313" key="3">
    <source>
        <dbReference type="EMBL" id="SFA50150.1"/>
    </source>
</evidence>
<sequence length="122" mass="13218">MRIIALFGLLLCPTVTHAAEDVAAAECGALYRGHDLYERAHFSPEDVSDGWSVMSNDFVAAATRLGADQKTISDALARAPRWAEAINAHILGSDAKLSAAFEAQEQVCANLIQRLPEMTPHR</sequence>
<dbReference type="AlphaFoldDB" id="A0A099F1M1"/>
<evidence type="ECO:0000313" key="5">
    <source>
        <dbReference type="Proteomes" id="UP000182312"/>
    </source>
</evidence>
<reference evidence="2 4" key="2">
    <citation type="submission" date="2014-10" db="EMBL/GenBank/DDBJ databases">
        <title>Paracoccus sanguinis sp. nov., isolated from clinical specimens of New York State patients.</title>
        <authorList>
            <person name="Mingle L.A."/>
            <person name="Cole J.A."/>
            <person name="Lapierre P."/>
            <person name="Musser K.A."/>
        </authorList>
    </citation>
    <scope>NUCLEOTIDE SEQUENCE [LARGE SCALE GENOMIC DNA]</scope>
    <source>
        <strain evidence="2 4">JCM 14014</strain>
    </source>
</reference>
<dbReference type="EMBL" id="FOJO01000007">
    <property type="protein sequence ID" value="SFA50150.1"/>
    <property type="molecule type" value="Genomic_DNA"/>
</dbReference>
<keyword evidence="1" id="KW-0732">Signal</keyword>
<feature type="signal peptide" evidence="1">
    <location>
        <begin position="1"/>
        <end position="18"/>
    </location>
</feature>
<evidence type="ECO:0000313" key="4">
    <source>
        <dbReference type="Proteomes" id="UP000029846"/>
    </source>
</evidence>
<accession>A0A099F1M1</accession>
<evidence type="ECO:0000256" key="1">
    <source>
        <dbReference type="SAM" id="SignalP"/>
    </source>
</evidence>
<organism evidence="2 4">
    <name type="scientific">Paracoccus halophilus</name>
    <dbReference type="NCBI Taxonomy" id="376733"/>
    <lineage>
        <taxon>Bacteria</taxon>
        <taxon>Pseudomonadati</taxon>
        <taxon>Pseudomonadota</taxon>
        <taxon>Alphaproteobacteria</taxon>
        <taxon>Rhodobacterales</taxon>
        <taxon>Paracoccaceae</taxon>
        <taxon>Paracoccus</taxon>
    </lineage>
</organism>
<dbReference type="EMBL" id="JRKN01000010">
    <property type="protein sequence ID" value="KGJ04575.1"/>
    <property type="molecule type" value="Genomic_DNA"/>
</dbReference>
<keyword evidence="4" id="KW-1185">Reference proteome</keyword>